<protein>
    <recommendedName>
        <fullName evidence="3">DUF3077 domain-containing protein</fullName>
    </recommendedName>
</protein>
<proteinExistence type="predicted"/>
<dbReference type="RefSeq" id="WP_213639427.1">
    <property type="nucleotide sequence ID" value="NZ_JADPMV010000001.1"/>
</dbReference>
<evidence type="ECO:0000313" key="2">
    <source>
        <dbReference type="Proteomes" id="UP001196601"/>
    </source>
</evidence>
<name>A0ABS5Q0S7_9PSED</name>
<evidence type="ECO:0000313" key="1">
    <source>
        <dbReference type="EMBL" id="MBS7662120.1"/>
    </source>
</evidence>
<keyword evidence="2" id="KW-1185">Reference proteome</keyword>
<sequence>MPEPHSPSPNPGTLRSPMPAALCDLASLRMGAVQALIKVLIDESEVHSSPRVPRHTLSAANALLTEADKLYREAFARLDAGERS</sequence>
<comment type="caution">
    <text evidence="1">The sequence shown here is derived from an EMBL/GenBank/DDBJ whole genome shotgun (WGS) entry which is preliminary data.</text>
</comment>
<evidence type="ECO:0008006" key="3">
    <source>
        <dbReference type="Google" id="ProtNLM"/>
    </source>
</evidence>
<gene>
    <name evidence="1" type="ORF">I0D00_09240</name>
</gene>
<reference evidence="1 2" key="1">
    <citation type="journal article" date="2021" name="Syst. Appl. Microbiol.">
        <title>Pseudomonas lalucatii sp. nov. isolated from Vallgornera, a karstic cave in Mallorca, Western Mediterranean.</title>
        <authorList>
            <person name="Busquets A."/>
            <person name="Mulet M."/>
            <person name="Gomila M."/>
            <person name="Garcia-Valdes E."/>
        </authorList>
    </citation>
    <scope>NUCLEOTIDE SEQUENCE [LARGE SCALE GENOMIC DNA]</scope>
    <source>
        <strain evidence="1 2">R1b54</strain>
    </source>
</reference>
<dbReference type="EMBL" id="JADPMV010000001">
    <property type="protein sequence ID" value="MBS7662120.1"/>
    <property type="molecule type" value="Genomic_DNA"/>
</dbReference>
<dbReference type="Proteomes" id="UP001196601">
    <property type="component" value="Unassembled WGS sequence"/>
</dbReference>
<accession>A0ABS5Q0S7</accession>
<organism evidence="1 2">
    <name type="scientific">Pseudomonas lalucatii</name>
    <dbReference type="NCBI Taxonomy" id="1424203"/>
    <lineage>
        <taxon>Bacteria</taxon>
        <taxon>Pseudomonadati</taxon>
        <taxon>Pseudomonadota</taxon>
        <taxon>Gammaproteobacteria</taxon>
        <taxon>Pseudomonadales</taxon>
        <taxon>Pseudomonadaceae</taxon>
        <taxon>Pseudomonas</taxon>
    </lineage>
</organism>